<protein>
    <recommendedName>
        <fullName evidence="3">NAD-dependent epimerase/dehydratase domain-containing protein</fullName>
    </recommendedName>
</protein>
<evidence type="ECO:0000313" key="2">
    <source>
        <dbReference type="EMBL" id="KKK59418.1"/>
    </source>
</evidence>
<organism evidence="2">
    <name type="scientific">marine sediment metagenome</name>
    <dbReference type="NCBI Taxonomy" id="412755"/>
    <lineage>
        <taxon>unclassified sequences</taxon>
        <taxon>metagenomes</taxon>
        <taxon>ecological metagenomes</taxon>
    </lineage>
</organism>
<keyword evidence="1" id="KW-0472">Membrane</keyword>
<dbReference type="EMBL" id="LAZR01063489">
    <property type="protein sequence ID" value="KKK59418.1"/>
    <property type="molecule type" value="Genomic_DNA"/>
</dbReference>
<evidence type="ECO:0000256" key="1">
    <source>
        <dbReference type="SAM" id="Phobius"/>
    </source>
</evidence>
<proteinExistence type="predicted"/>
<accession>A0A0F8WRZ0</accession>
<name>A0A0F8WRZ0_9ZZZZ</name>
<keyword evidence="1" id="KW-0812">Transmembrane</keyword>
<dbReference type="AlphaFoldDB" id="A0A0F8WRZ0"/>
<reference evidence="2" key="1">
    <citation type="journal article" date="2015" name="Nature">
        <title>Complex archaea that bridge the gap between prokaryotes and eukaryotes.</title>
        <authorList>
            <person name="Spang A."/>
            <person name="Saw J.H."/>
            <person name="Jorgensen S.L."/>
            <person name="Zaremba-Niedzwiedzka K."/>
            <person name="Martijn J."/>
            <person name="Lind A.E."/>
            <person name="van Eijk R."/>
            <person name="Schleper C."/>
            <person name="Guy L."/>
            <person name="Ettema T.J."/>
        </authorList>
    </citation>
    <scope>NUCLEOTIDE SEQUENCE</scope>
</reference>
<dbReference type="SUPFAM" id="SSF51735">
    <property type="entry name" value="NAD(P)-binding Rossmann-fold domains"/>
    <property type="match status" value="1"/>
</dbReference>
<evidence type="ECO:0008006" key="3">
    <source>
        <dbReference type="Google" id="ProtNLM"/>
    </source>
</evidence>
<keyword evidence="1" id="KW-1133">Transmembrane helix</keyword>
<feature type="transmembrane region" description="Helical" evidence="1">
    <location>
        <begin position="25"/>
        <end position="44"/>
    </location>
</feature>
<comment type="caution">
    <text evidence="2">The sequence shown here is derived from an EMBL/GenBank/DDBJ whole genome shotgun (WGS) entry which is preliminary data.</text>
</comment>
<sequence>MRLAKALGAWFAVLAVSTFLGSGQYYTIVASLVAIGVGGACNVVREFIQKLIIAYLLVGCLSGFVSLRIFNIAWLLRRFPVFAIFGDGEFRIQPVYVKDVAELAVELAGKSENIITNALGPETFSYRGLVSLIRKRVKSRSKLVHVSPRTAYLLSKALNLITGDIIVTREEIYKLMADPLSATDRPKCPTSFYRWSQEYAVSLGVKYASELDRHYRIAPPVAI</sequence>
<feature type="transmembrane region" description="Helical" evidence="1">
    <location>
        <begin position="51"/>
        <end position="76"/>
    </location>
</feature>
<gene>
    <name evidence="2" type="ORF">LCGC14_3034600</name>
</gene>
<dbReference type="Gene3D" id="3.40.50.720">
    <property type="entry name" value="NAD(P)-binding Rossmann-like Domain"/>
    <property type="match status" value="1"/>
</dbReference>
<dbReference type="InterPro" id="IPR036291">
    <property type="entry name" value="NAD(P)-bd_dom_sf"/>
</dbReference>